<dbReference type="EMBL" id="UYJE01010285">
    <property type="protein sequence ID" value="VDI81637.1"/>
    <property type="molecule type" value="Genomic_DNA"/>
</dbReference>
<feature type="coiled-coil region" evidence="1">
    <location>
        <begin position="264"/>
        <end position="316"/>
    </location>
</feature>
<protein>
    <submittedName>
        <fullName evidence="3">Uncharacterized protein</fullName>
    </submittedName>
</protein>
<evidence type="ECO:0000313" key="4">
    <source>
        <dbReference type="Proteomes" id="UP000596742"/>
    </source>
</evidence>
<name>A0A8B6HMR0_MYTGA</name>
<dbReference type="OrthoDB" id="6116323at2759"/>
<organism evidence="3 4">
    <name type="scientific">Mytilus galloprovincialis</name>
    <name type="common">Mediterranean mussel</name>
    <dbReference type="NCBI Taxonomy" id="29158"/>
    <lineage>
        <taxon>Eukaryota</taxon>
        <taxon>Metazoa</taxon>
        <taxon>Spiralia</taxon>
        <taxon>Lophotrochozoa</taxon>
        <taxon>Mollusca</taxon>
        <taxon>Bivalvia</taxon>
        <taxon>Autobranchia</taxon>
        <taxon>Pteriomorphia</taxon>
        <taxon>Mytilida</taxon>
        <taxon>Mytiloidea</taxon>
        <taxon>Mytilidae</taxon>
        <taxon>Mytilinae</taxon>
        <taxon>Mytilus</taxon>
    </lineage>
</organism>
<feature type="region of interest" description="Disordered" evidence="2">
    <location>
        <begin position="563"/>
        <end position="598"/>
    </location>
</feature>
<reference evidence="3" key="1">
    <citation type="submission" date="2018-11" db="EMBL/GenBank/DDBJ databases">
        <authorList>
            <person name="Alioto T."/>
            <person name="Alioto T."/>
        </authorList>
    </citation>
    <scope>NUCLEOTIDE SEQUENCE</scope>
</reference>
<dbReference type="InterPro" id="IPR036514">
    <property type="entry name" value="SGNH_hydro_sf"/>
</dbReference>
<feature type="compositionally biased region" description="Polar residues" evidence="2">
    <location>
        <begin position="180"/>
        <end position="197"/>
    </location>
</feature>
<dbReference type="Gene3D" id="3.40.50.1110">
    <property type="entry name" value="SGNH hydrolase"/>
    <property type="match status" value="1"/>
</dbReference>
<dbReference type="CDD" id="cd00229">
    <property type="entry name" value="SGNH_hydrolase"/>
    <property type="match status" value="1"/>
</dbReference>
<gene>
    <name evidence="3" type="ORF">MGAL_10B092042</name>
</gene>
<dbReference type="SUPFAM" id="SSF52266">
    <property type="entry name" value="SGNH hydrolase"/>
    <property type="match status" value="1"/>
</dbReference>
<dbReference type="AlphaFoldDB" id="A0A8B6HMR0"/>
<evidence type="ECO:0000313" key="3">
    <source>
        <dbReference type="EMBL" id="VDI81637.1"/>
    </source>
</evidence>
<feature type="region of interest" description="Disordered" evidence="2">
    <location>
        <begin position="171"/>
        <end position="205"/>
    </location>
</feature>
<comment type="caution">
    <text evidence="3">The sequence shown here is derived from an EMBL/GenBank/DDBJ whole genome shotgun (WGS) entry which is preliminary data.</text>
</comment>
<dbReference type="Proteomes" id="UP000596742">
    <property type="component" value="Unassembled WGS sequence"/>
</dbReference>
<evidence type="ECO:0000256" key="1">
    <source>
        <dbReference type="SAM" id="Coils"/>
    </source>
</evidence>
<evidence type="ECO:0000256" key="2">
    <source>
        <dbReference type="SAM" id="MobiDB-lite"/>
    </source>
</evidence>
<proteinExistence type="predicted"/>
<accession>A0A8B6HMR0</accession>
<keyword evidence="1" id="KW-0175">Coiled coil</keyword>
<keyword evidence="4" id="KW-1185">Reference proteome</keyword>
<sequence length="598" mass="68666">MFDLNDERYTHFLNNDQIDTTYPPDCLPSRLSEPTTEKSKQAKFEQIDLNLYKKDARMVGFRTNITRLRPWIRALNLYYYEYMGKLETRDICWADSPEVITKDDPLKTIAVEIKTSEDKLNPLLYKITLFVRTGFIQAQGNHFEKFAKEDFPQLIHIMGTLTDETSQKQIITDTTPPTDANNNGTYTKLKTPISTKNQHTETEQEDTKITVTDEIQRLETSVTHKISQMLDNQNSNFQTLKTEIEQVKLIIKCTKTVDELDTLLQASKNEVIILNERLNNKKEEINHLHISNQQLKDTLKESIEDLNTALQSSRNETHVLMDKLDKKDEEIEKFSTSNRSLSDKLDNLFEHNLNLKSQLLTLLDPQQATQVKTQDKFTLQKADTSHLEEEYVPKVLLIGTSNTKGIKEDKVTNAVKIHKSIQYTIDEATTYITQYEEQPNLVILHILTNDLKKYEPTTCVDKLMHLVHLIGQKWTQSKCLISLATPRADDINHHTNGVIINALIKQKISNCHHVTVVEHTNMLSGGNTMMTLLSDDKYHLNDKGTSILANNLKHAIHSTLNITIQRNRSRSRSRNTNSRQVGRGRGRGRGLMGPAPHK</sequence>